<evidence type="ECO:0000256" key="3">
    <source>
        <dbReference type="SAM" id="MobiDB-lite"/>
    </source>
</evidence>
<accession>A0A6J3MB92</accession>
<feature type="region of interest" description="Disordered" evidence="3">
    <location>
        <begin position="1"/>
        <end position="42"/>
    </location>
</feature>
<evidence type="ECO:0000256" key="1">
    <source>
        <dbReference type="ARBA" id="ARBA00006080"/>
    </source>
</evidence>
<reference evidence="5" key="1">
    <citation type="submission" date="2020-01" db="EMBL/GenBank/DDBJ databases">
        <authorList>
            <consortium name="DOE Joint Genome Institute"/>
            <person name="Haridas S."/>
            <person name="Albert R."/>
            <person name="Binder M."/>
            <person name="Bloem J."/>
            <person name="Labutti K."/>
            <person name="Salamov A."/>
            <person name="Andreopoulos B."/>
            <person name="Baker S.E."/>
            <person name="Barry K."/>
            <person name="Bills G."/>
            <person name="Bluhm B.H."/>
            <person name="Cannon C."/>
            <person name="Castanera R."/>
            <person name="Culley D.E."/>
            <person name="Daum C."/>
            <person name="Ezra D."/>
            <person name="Gonzalez J.B."/>
            <person name="Henrissat B."/>
            <person name="Kuo A."/>
            <person name="Liang C."/>
            <person name="Lipzen A."/>
            <person name="Lutzoni F."/>
            <person name="Magnuson J."/>
            <person name="Mondo S."/>
            <person name="Nolan M."/>
            <person name="Ohm R."/>
            <person name="Pangilinan J."/>
            <person name="Park H.-J."/>
            <person name="Ramirez L."/>
            <person name="Alfaro M."/>
            <person name="Sun H."/>
            <person name="Tritt A."/>
            <person name="Yoshinaga Y."/>
            <person name="Zwiers L.-H."/>
            <person name="Turgeon B.G."/>
            <person name="Goodwin S.B."/>
            <person name="Spatafora J.W."/>
            <person name="Crous P.W."/>
            <person name="Grigoriev I.V."/>
        </authorList>
    </citation>
    <scope>NUCLEOTIDE SEQUENCE</scope>
    <source>
        <strain evidence="5">CBS 342.82</strain>
    </source>
</reference>
<dbReference type="Pfam" id="PF08700">
    <property type="entry name" value="VPS51_Exo84_N"/>
    <property type="match status" value="1"/>
</dbReference>
<protein>
    <recommendedName>
        <fullName evidence="2">Vacuolar protein sorting-associated protein 51 homolog</fullName>
    </recommendedName>
</protein>
<dbReference type="GO" id="GO:0042147">
    <property type="term" value="P:retrograde transport, endosome to Golgi"/>
    <property type="evidence" value="ECO:0007669"/>
    <property type="project" value="UniProtKB-UniRule"/>
</dbReference>
<dbReference type="GeneID" id="54358837"/>
<reference evidence="5" key="2">
    <citation type="submission" date="2020-04" db="EMBL/GenBank/DDBJ databases">
        <authorList>
            <consortium name="NCBI Genome Project"/>
        </authorList>
    </citation>
    <scope>NUCLEOTIDE SEQUENCE</scope>
    <source>
        <strain evidence="5">CBS 342.82</strain>
    </source>
</reference>
<dbReference type="GO" id="GO:0032456">
    <property type="term" value="P:endocytic recycling"/>
    <property type="evidence" value="ECO:0007669"/>
    <property type="project" value="TreeGrafter"/>
</dbReference>
<dbReference type="Proteomes" id="UP000504637">
    <property type="component" value="Unplaced"/>
</dbReference>
<sequence length="259" mass="28472">MSTIASPRPSIASSSRRNSGSTDTTITSTTARANPSAAERAALRRNRSALRDYYNIKKDNEAPSQDGLTVPTFDGEQESELDKPGFDPEAYVERLLSHESLEAVLRVEAGLVSDIFSLDGEKKALVYDNYSKLIAATDTIRNMRERMDPMTPTTSTLSPAIGHIAETAARLSADLSKSNLRTDPSASVALATKRKQQESVRWVLGAPDRIRELVEDDQRDAAEAEWQEISEILSKWEGVKGTEEVRQACLEALKKEDSG</sequence>
<dbReference type="GO" id="GO:0006869">
    <property type="term" value="P:lipid transport"/>
    <property type="evidence" value="ECO:0007669"/>
    <property type="project" value="UniProtKB-UniRule"/>
</dbReference>
<dbReference type="PANTHER" id="PTHR15954">
    <property type="entry name" value="VACUOLAR PROTEIN SORTING-ASSOCIATED PROTEIN 51 HOMOLOG"/>
    <property type="match status" value="1"/>
</dbReference>
<keyword evidence="2" id="KW-0333">Golgi apparatus</keyword>
<keyword evidence="2" id="KW-0813">Transport</keyword>
<evidence type="ECO:0000313" key="5">
    <source>
        <dbReference type="RefSeq" id="XP_033462164.1"/>
    </source>
</evidence>
<gene>
    <name evidence="5" type="ORF">K489DRAFT_314712</name>
</gene>
<comment type="subunit">
    <text evidence="2">Component of the Golgi-associated retrograde protein (GARP) complex.</text>
</comment>
<comment type="function">
    <text evidence="2">Acts as component of the GARP complex that is involved in retrograde transport from early and late endosomes to the trans-Golgi network (TGN).</text>
</comment>
<organism evidence="5">
    <name type="scientific">Dissoconium aciculare CBS 342.82</name>
    <dbReference type="NCBI Taxonomy" id="1314786"/>
    <lineage>
        <taxon>Eukaryota</taxon>
        <taxon>Fungi</taxon>
        <taxon>Dikarya</taxon>
        <taxon>Ascomycota</taxon>
        <taxon>Pezizomycotina</taxon>
        <taxon>Dothideomycetes</taxon>
        <taxon>Dothideomycetidae</taxon>
        <taxon>Mycosphaerellales</taxon>
        <taxon>Dissoconiaceae</taxon>
        <taxon>Dissoconium</taxon>
    </lineage>
</organism>
<dbReference type="GO" id="GO:0007030">
    <property type="term" value="P:Golgi organization"/>
    <property type="evidence" value="ECO:0007669"/>
    <property type="project" value="UniProtKB-UniRule"/>
</dbReference>
<comment type="subcellular location">
    <subcellularLocation>
        <location evidence="2">Golgi apparatus</location>
        <location evidence="2">trans-Golgi network</location>
    </subcellularLocation>
</comment>
<keyword evidence="4" id="KW-1185">Reference proteome</keyword>
<evidence type="ECO:0000313" key="4">
    <source>
        <dbReference type="Proteomes" id="UP000504637"/>
    </source>
</evidence>
<dbReference type="OrthoDB" id="203678at2759"/>
<dbReference type="GO" id="GO:1990745">
    <property type="term" value="C:EARP complex"/>
    <property type="evidence" value="ECO:0007669"/>
    <property type="project" value="TreeGrafter"/>
</dbReference>
<feature type="compositionally biased region" description="Low complexity" evidence="3">
    <location>
        <begin position="1"/>
        <end position="40"/>
    </location>
</feature>
<keyword evidence="2" id="KW-0653">Protein transport</keyword>
<dbReference type="AlphaFoldDB" id="A0A6J3MB92"/>
<dbReference type="GO" id="GO:0005829">
    <property type="term" value="C:cytosol"/>
    <property type="evidence" value="ECO:0007669"/>
    <property type="project" value="GOC"/>
</dbReference>
<dbReference type="RefSeq" id="XP_033462164.1">
    <property type="nucleotide sequence ID" value="XM_033601037.1"/>
</dbReference>
<reference evidence="5" key="3">
    <citation type="submission" date="2025-08" db="UniProtKB">
        <authorList>
            <consortium name="RefSeq"/>
        </authorList>
    </citation>
    <scope>IDENTIFICATION</scope>
    <source>
        <strain evidence="5">CBS 342.82</strain>
    </source>
</reference>
<dbReference type="GO" id="GO:0048193">
    <property type="term" value="P:Golgi vesicle transport"/>
    <property type="evidence" value="ECO:0007669"/>
    <property type="project" value="TreeGrafter"/>
</dbReference>
<comment type="similarity">
    <text evidence="1 2">Belongs to the VPS51 family.</text>
</comment>
<feature type="region of interest" description="Disordered" evidence="3">
    <location>
        <begin position="55"/>
        <end position="84"/>
    </location>
</feature>
<dbReference type="InterPro" id="IPR014812">
    <property type="entry name" value="Vps51"/>
</dbReference>
<keyword evidence="2" id="KW-0445">Lipid transport</keyword>
<dbReference type="GO" id="GO:0015031">
    <property type="term" value="P:protein transport"/>
    <property type="evidence" value="ECO:0007669"/>
    <property type="project" value="UniProtKB-UniRule"/>
</dbReference>
<name>A0A6J3MB92_9PEZI</name>
<proteinExistence type="inferred from homology"/>
<dbReference type="PANTHER" id="PTHR15954:SF4">
    <property type="entry name" value="VACUOLAR PROTEIN SORTING-ASSOCIATED PROTEIN 51 HOMOLOG"/>
    <property type="match status" value="1"/>
</dbReference>
<dbReference type="GO" id="GO:0016020">
    <property type="term" value="C:membrane"/>
    <property type="evidence" value="ECO:0007669"/>
    <property type="project" value="TreeGrafter"/>
</dbReference>
<dbReference type="GO" id="GO:0000938">
    <property type="term" value="C:GARP complex"/>
    <property type="evidence" value="ECO:0007669"/>
    <property type="project" value="UniProtKB-UniRule"/>
</dbReference>
<evidence type="ECO:0000256" key="2">
    <source>
        <dbReference type="RuleBase" id="RU368010"/>
    </source>
</evidence>